<protein>
    <submittedName>
        <fullName evidence="4">BESS domain-containing protein</fullName>
    </submittedName>
</protein>
<dbReference type="GO" id="GO:0003677">
    <property type="term" value="F:DNA binding"/>
    <property type="evidence" value="ECO:0007669"/>
    <property type="project" value="InterPro"/>
</dbReference>
<evidence type="ECO:0000313" key="4">
    <source>
        <dbReference type="WBParaSite" id="Minc3s00189g07132"/>
    </source>
</evidence>
<evidence type="ECO:0000259" key="2">
    <source>
        <dbReference type="PROSITE" id="PS51031"/>
    </source>
</evidence>
<evidence type="ECO:0000256" key="1">
    <source>
        <dbReference type="PROSITE-ProRule" id="PRU00371"/>
    </source>
</evidence>
<dbReference type="PROSITE" id="PS51031">
    <property type="entry name" value="BESS"/>
    <property type="match status" value="1"/>
</dbReference>
<name>A0A914KZB7_MELIC</name>
<evidence type="ECO:0000313" key="3">
    <source>
        <dbReference type="Proteomes" id="UP000887563"/>
    </source>
</evidence>
<reference evidence="4" key="1">
    <citation type="submission" date="2022-11" db="UniProtKB">
        <authorList>
            <consortium name="WormBaseParasite"/>
        </authorList>
    </citation>
    <scope>IDENTIFICATION</scope>
</reference>
<dbReference type="GO" id="GO:0005634">
    <property type="term" value="C:nucleus"/>
    <property type="evidence" value="ECO:0007669"/>
    <property type="project" value="UniProtKB-SubCell"/>
</dbReference>
<proteinExistence type="predicted"/>
<comment type="subcellular location">
    <subcellularLocation>
        <location evidence="1">Nucleus</location>
    </subcellularLocation>
</comment>
<keyword evidence="3" id="KW-1185">Reference proteome</keyword>
<organism evidence="3 4">
    <name type="scientific">Meloidogyne incognita</name>
    <name type="common">Southern root-knot nematode worm</name>
    <name type="synonym">Oxyuris incognita</name>
    <dbReference type="NCBI Taxonomy" id="6306"/>
    <lineage>
        <taxon>Eukaryota</taxon>
        <taxon>Metazoa</taxon>
        <taxon>Ecdysozoa</taxon>
        <taxon>Nematoda</taxon>
        <taxon>Chromadorea</taxon>
        <taxon>Rhabditida</taxon>
        <taxon>Tylenchina</taxon>
        <taxon>Tylenchomorpha</taxon>
        <taxon>Tylenchoidea</taxon>
        <taxon>Meloidogynidae</taxon>
        <taxon>Meloidogyninae</taxon>
        <taxon>Meloidogyne</taxon>
        <taxon>Meloidogyne incognita group</taxon>
    </lineage>
</organism>
<sequence>MIRRGFVGDSKVTKNQQRGRSKLNINCNNKLSKIKKFDIASFCMNGNNNSNNVEDKAYLEDIETATMLDEDEDEDCLFARLVVARLKKFNPKKRREMRSRIHNWLDQEEDKIEMATIGERKEVDAAQSNEDNNDDLIRL</sequence>
<dbReference type="WBParaSite" id="Minc3s00189g07132">
    <property type="protein sequence ID" value="Minc3s00189g07132"/>
    <property type="gene ID" value="Minc3s00189g07132"/>
</dbReference>
<accession>A0A914KZB7</accession>
<dbReference type="AlphaFoldDB" id="A0A914KZB7"/>
<keyword evidence="1" id="KW-0539">Nucleus</keyword>
<dbReference type="InterPro" id="IPR004210">
    <property type="entry name" value="BESS_motif"/>
</dbReference>
<dbReference type="Proteomes" id="UP000887563">
    <property type="component" value="Unplaced"/>
</dbReference>
<feature type="domain" description="BESS" evidence="2">
    <location>
        <begin position="72"/>
        <end position="111"/>
    </location>
</feature>